<dbReference type="InterPro" id="IPR000212">
    <property type="entry name" value="DNA_helicase_UvrD/REP"/>
</dbReference>
<dbReference type="CDD" id="cd18807">
    <property type="entry name" value="SF1_C_UvrD"/>
    <property type="match status" value="1"/>
</dbReference>
<protein>
    <recommendedName>
        <fullName evidence="9">DNA 3'-5' helicase</fullName>
        <ecNumber evidence="9">5.6.2.4</ecNumber>
    </recommendedName>
</protein>
<evidence type="ECO:0000313" key="14">
    <source>
        <dbReference type="EMBL" id="MDH8678946.1"/>
    </source>
</evidence>
<evidence type="ECO:0000256" key="2">
    <source>
        <dbReference type="ARBA" id="ARBA00022741"/>
    </source>
</evidence>
<dbReference type="PANTHER" id="PTHR11070:SF2">
    <property type="entry name" value="ATP-DEPENDENT DNA HELICASE SRS2"/>
    <property type="match status" value="1"/>
</dbReference>
<dbReference type="Proteomes" id="UP001158045">
    <property type="component" value="Unassembled WGS sequence"/>
</dbReference>
<dbReference type="InterPro" id="IPR013986">
    <property type="entry name" value="DExx_box_DNA_helicase_dom_sf"/>
</dbReference>
<evidence type="ECO:0000256" key="10">
    <source>
        <dbReference type="ARBA" id="ARBA00048988"/>
    </source>
</evidence>
<dbReference type="Pfam" id="PF21196">
    <property type="entry name" value="PcrA_UvrD_tudor"/>
    <property type="match status" value="1"/>
</dbReference>
<comment type="catalytic activity">
    <reaction evidence="8">
        <text>Couples ATP hydrolysis with the unwinding of duplex DNA by translocating in the 3'-5' direction.</text>
        <dbReference type="EC" id="5.6.2.4"/>
    </reaction>
</comment>
<keyword evidence="15" id="KW-1185">Reference proteome</keyword>
<dbReference type="Gene3D" id="3.40.50.300">
    <property type="entry name" value="P-loop containing nucleotide triphosphate hydrolases"/>
    <property type="match status" value="2"/>
</dbReference>
<dbReference type="PANTHER" id="PTHR11070">
    <property type="entry name" value="UVRD / RECB / PCRA DNA HELICASE FAMILY MEMBER"/>
    <property type="match status" value="1"/>
</dbReference>
<gene>
    <name evidence="14" type="ORF">QE109_12370</name>
</gene>
<evidence type="ECO:0000256" key="3">
    <source>
        <dbReference type="ARBA" id="ARBA00022801"/>
    </source>
</evidence>
<keyword evidence="6" id="KW-0238">DNA-binding</keyword>
<evidence type="ECO:0000256" key="8">
    <source>
        <dbReference type="ARBA" id="ARBA00034617"/>
    </source>
</evidence>
<reference evidence="14 15" key="1">
    <citation type="submission" date="2023-04" db="EMBL/GenBank/DDBJ databases">
        <title>Fusibacter bizertensis strain WBS, isolated from littoral bottom sediments of the Arctic seas - biochemical and genomic analysis.</title>
        <authorList>
            <person name="Brioukhanov A.L."/>
        </authorList>
    </citation>
    <scope>NUCLEOTIDE SEQUENCE [LARGE SCALE GENOMIC DNA]</scope>
    <source>
        <strain evidence="14 15">WBS</strain>
    </source>
</reference>
<dbReference type="SUPFAM" id="SSF52540">
    <property type="entry name" value="P-loop containing nucleoside triphosphate hydrolases"/>
    <property type="match status" value="1"/>
</dbReference>
<dbReference type="InterPro" id="IPR014017">
    <property type="entry name" value="DNA_helicase_UvrD-like_C"/>
</dbReference>
<evidence type="ECO:0000313" key="15">
    <source>
        <dbReference type="Proteomes" id="UP001158045"/>
    </source>
</evidence>
<comment type="catalytic activity">
    <reaction evidence="10">
        <text>ATP + H2O = ADP + phosphate + H(+)</text>
        <dbReference type="Rhea" id="RHEA:13065"/>
        <dbReference type="ChEBI" id="CHEBI:15377"/>
        <dbReference type="ChEBI" id="CHEBI:15378"/>
        <dbReference type="ChEBI" id="CHEBI:30616"/>
        <dbReference type="ChEBI" id="CHEBI:43474"/>
        <dbReference type="ChEBI" id="CHEBI:456216"/>
        <dbReference type="EC" id="5.6.2.4"/>
    </reaction>
</comment>
<evidence type="ECO:0000256" key="7">
    <source>
        <dbReference type="ARBA" id="ARBA00023235"/>
    </source>
</evidence>
<feature type="binding site" evidence="11">
    <location>
        <begin position="25"/>
        <end position="32"/>
    </location>
    <ligand>
        <name>ATP</name>
        <dbReference type="ChEBI" id="CHEBI:30616"/>
    </ligand>
</feature>
<evidence type="ECO:0000256" key="5">
    <source>
        <dbReference type="ARBA" id="ARBA00022840"/>
    </source>
</evidence>
<dbReference type="InterPro" id="IPR014016">
    <property type="entry name" value="UvrD-like_ATP-bd"/>
</dbReference>
<evidence type="ECO:0000256" key="11">
    <source>
        <dbReference type="PROSITE-ProRule" id="PRU00560"/>
    </source>
</evidence>
<dbReference type="PROSITE" id="PS51217">
    <property type="entry name" value="UVRD_HELICASE_CTER"/>
    <property type="match status" value="1"/>
</dbReference>
<organism evidence="14 15">
    <name type="scientific">Fusibacter bizertensis</name>
    <dbReference type="NCBI Taxonomy" id="1488331"/>
    <lineage>
        <taxon>Bacteria</taxon>
        <taxon>Bacillati</taxon>
        <taxon>Bacillota</taxon>
        <taxon>Clostridia</taxon>
        <taxon>Eubacteriales</taxon>
        <taxon>Eubacteriales Family XII. Incertae Sedis</taxon>
        <taxon>Fusibacter</taxon>
    </lineage>
</organism>
<dbReference type="InterPro" id="IPR027417">
    <property type="entry name" value="P-loop_NTPase"/>
</dbReference>
<dbReference type="CDD" id="cd17932">
    <property type="entry name" value="DEXQc_UvrD"/>
    <property type="match status" value="1"/>
</dbReference>
<sequence>MNLDGLNVAQKEAVLSVEGPILVVAGAGSGKTRVLTHRIAHLIESYDIFPSSIMAITFTNKAANEMKSRIEALVGPVTSQMWVGTFHSLCVRILRRDGHHIGYSRDFVIYDTADQKALIKTCFKALNLDEKQTPIKTFQYKISGCKNDMVTPEAYEINFHKDPRERDFIKLYKMYQDKLKSNQALDFDDLLIKTIELFKKYPEVLETYQKKFKYIHVDEYQDTNKAQYMFVRMLSAKHRNLFVVGDGDQSIYKWRGADIRNILDFEKDYPGAKIVKLEQNYRSTQNILDLANGVIKKNPGRRDKNLWTDAEAGEKIRYFQAYDEKDEARFIVNQIKREIREGNFNQTDFAILYRTNAQSRVLEEALNIEAIPYKVVGGLKFYERKEIKDLMAYFKLMVNGYDDVSFLRVINEPKRSIGDKTIERLNAHALERGTSLLEACATVHEIDGIGGKTAEAIAEFYKIITGLKAKLDTEYAGNIFDELVSGIKIIESYEKERSEEADGRIDNIYELKTVIEEFEKRQDHPGLRDFLAETTLKSDQDNIAEVEDGVLLMTLHASKGLEFPSVFLVGLEQNLFPSFRAQDDMEELEEERRLCYVGITRAEKLLYVTHAKNRNHFGRFEPRMPSVFLNEMDQKLIEVMGERSLAAALKDAKPKEISVFDIKTPKKNPYFANVTQKEAPVVEKTEQTFAPGDKVTHRVFGAGMVVTVDKVNNTLTIVFDAHGIKKLDPAIAPIKVIG</sequence>
<dbReference type="RefSeq" id="WP_281094841.1">
    <property type="nucleotide sequence ID" value="NZ_JARYZI010000008.1"/>
</dbReference>
<feature type="domain" description="UvrD-like helicase C-terminal" evidence="13">
    <location>
        <begin position="285"/>
        <end position="560"/>
    </location>
</feature>
<feature type="domain" description="UvrD-like helicase ATP-binding" evidence="12">
    <location>
        <begin position="4"/>
        <end position="284"/>
    </location>
</feature>
<keyword evidence="4 11" id="KW-0347">Helicase</keyword>
<dbReference type="PROSITE" id="PS51198">
    <property type="entry name" value="UVRD_HELICASE_ATP_BIND"/>
    <property type="match status" value="1"/>
</dbReference>
<evidence type="ECO:0000259" key="12">
    <source>
        <dbReference type="PROSITE" id="PS51198"/>
    </source>
</evidence>
<comment type="caution">
    <text evidence="14">The sequence shown here is derived from an EMBL/GenBank/DDBJ whole genome shotgun (WGS) entry which is preliminary data.</text>
</comment>
<evidence type="ECO:0000256" key="1">
    <source>
        <dbReference type="ARBA" id="ARBA00009922"/>
    </source>
</evidence>
<dbReference type="EMBL" id="JARYZI010000008">
    <property type="protein sequence ID" value="MDH8678946.1"/>
    <property type="molecule type" value="Genomic_DNA"/>
</dbReference>
<name>A0ABT6NEV0_9FIRM</name>
<keyword evidence="2 11" id="KW-0547">Nucleotide-binding</keyword>
<proteinExistence type="inferred from homology"/>
<evidence type="ECO:0000256" key="4">
    <source>
        <dbReference type="ARBA" id="ARBA00022806"/>
    </source>
</evidence>
<dbReference type="Pfam" id="PF13361">
    <property type="entry name" value="UvrD_C"/>
    <property type="match status" value="1"/>
</dbReference>
<dbReference type="EC" id="5.6.2.4" evidence="9"/>
<keyword evidence="5 11" id="KW-0067">ATP-binding</keyword>
<comment type="similarity">
    <text evidence="1">Belongs to the helicase family. UvrD subfamily.</text>
</comment>
<accession>A0ABT6NEV0</accession>
<keyword evidence="3 11" id="KW-0378">Hydrolase</keyword>
<keyword evidence="7" id="KW-0413">Isomerase</keyword>
<dbReference type="Pfam" id="PF00580">
    <property type="entry name" value="UvrD-helicase"/>
    <property type="match status" value="1"/>
</dbReference>
<evidence type="ECO:0000259" key="13">
    <source>
        <dbReference type="PROSITE" id="PS51217"/>
    </source>
</evidence>
<evidence type="ECO:0000256" key="6">
    <source>
        <dbReference type="ARBA" id="ARBA00023125"/>
    </source>
</evidence>
<evidence type="ECO:0000256" key="9">
    <source>
        <dbReference type="ARBA" id="ARBA00034808"/>
    </source>
</evidence>
<dbReference type="Gene3D" id="1.10.486.10">
    <property type="entry name" value="PCRA, domain 4"/>
    <property type="match status" value="1"/>
</dbReference>
<dbReference type="Gene3D" id="1.10.10.160">
    <property type="match status" value="1"/>
</dbReference>